<evidence type="ECO:0000313" key="3">
    <source>
        <dbReference type="Proteomes" id="UP000216454"/>
    </source>
</evidence>
<evidence type="ECO:0008006" key="4">
    <source>
        <dbReference type="Google" id="ProtNLM"/>
    </source>
</evidence>
<sequence length="167" mass="19144">MSMPSNESGSPQDHTHSHPVGWQRKTPVAPWERKHYRNRHGRGQRQPMFGVRMPRYRTKSGAFDDLVASHIKRLRAAWPELFVNLQCAVEDVPPSDPLDWEEHKVPLSRAFPAGNGIPARIVLYSMPLQSRAASWSDLEFLVRDEIVFQLANLNGMHPEDIDPDWGM</sequence>
<feature type="region of interest" description="Disordered" evidence="1">
    <location>
        <begin position="1"/>
        <end position="47"/>
    </location>
</feature>
<keyword evidence="3" id="KW-1185">Reference proteome</keyword>
<reference evidence="2 3" key="1">
    <citation type="journal article" date="2017" name="BMC Genomics">
        <title>Comparative genomic and phylogenomic analyses of the Bifidobacteriaceae family.</title>
        <authorList>
            <person name="Lugli G.A."/>
            <person name="Milani C."/>
            <person name="Turroni F."/>
            <person name="Duranti S."/>
            <person name="Mancabelli L."/>
            <person name="Mangifesta M."/>
            <person name="Ferrario C."/>
            <person name="Modesto M."/>
            <person name="Mattarelli P."/>
            <person name="Jiri K."/>
            <person name="van Sinderen D."/>
            <person name="Ventura M."/>
        </authorList>
    </citation>
    <scope>NUCLEOTIDE SEQUENCE [LARGE SCALE GENOMIC DNA]</scope>
    <source>
        <strain evidence="2 3">DSM 24744</strain>
    </source>
</reference>
<dbReference type="AlphaFoldDB" id="A0A261EYH2"/>
<gene>
    <name evidence="2" type="ORF">PSSU_0705</name>
</gene>
<comment type="caution">
    <text evidence="2">The sequence shown here is derived from an EMBL/GenBank/DDBJ whole genome shotgun (WGS) entry which is preliminary data.</text>
</comment>
<feature type="compositionally biased region" description="Polar residues" evidence="1">
    <location>
        <begin position="1"/>
        <end position="12"/>
    </location>
</feature>
<name>A0A261EYH2_9BIFI</name>
<accession>A0A261EYH2</accession>
<protein>
    <recommendedName>
        <fullName evidence="4">Peptidase</fullName>
    </recommendedName>
</protein>
<evidence type="ECO:0000256" key="1">
    <source>
        <dbReference type="SAM" id="MobiDB-lite"/>
    </source>
</evidence>
<evidence type="ECO:0000313" key="2">
    <source>
        <dbReference type="EMBL" id="OZG51922.1"/>
    </source>
</evidence>
<dbReference type="InterPro" id="IPR038555">
    <property type="entry name" value="Zincin_1_sf"/>
</dbReference>
<dbReference type="SUPFAM" id="SSF55486">
    <property type="entry name" value="Metalloproteases ('zincins'), catalytic domain"/>
    <property type="match status" value="1"/>
</dbReference>
<feature type="compositionally biased region" description="Basic residues" evidence="1">
    <location>
        <begin position="34"/>
        <end position="43"/>
    </location>
</feature>
<dbReference type="EMBL" id="MWWQ01000006">
    <property type="protein sequence ID" value="OZG51922.1"/>
    <property type="molecule type" value="Genomic_DNA"/>
</dbReference>
<dbReference type="Gene3D" id="3.30.2010.20">
    <property type="match status" value="1"/>
</dbReference>
<dbReference type="RefSeq" id="WP_244569125.1">
    <property type="nucleotide sequence ID" value="NZ_MWWQ01000006.1"/>
</dbReference>
<dbReference type="Pfam" id="PF06262">
    <property type="entry name" value="Zincin_1"/>
    <property type="match status" value="1"/>
</dbReference>
<dbReference type="Proteomes" id="UP000216454">
    <property type="component" value="Unassembled WGS sequence"/>
</dbReference>
<organism evidence="2 3">
    <name type="scientific">Pseudoscardovia suis</name>
    <dbReference type="NCBI Taxonomy" id="987063"/>
    <lineage>
        <taxon>Bacteria</taxon>
        <taxon>Bacillati</taxon>
        <taxon>Actinomycetota</taxon>
        <taxon>Actinomycetes</taxon>
        <taxon>Bifidobacteriales</taxon>
        <taxon>Bifidobacteriaceae</taxon>
        <taxon>Pseudoscardovia</taxon>
    </lineage>
</organism>
<dbReference type="InterPro" id="IPR010428">
    <property type="entry name" value="Zincin_1"/>
</dbReference>
<dbReference type="CDD" id="cd12954">
    <property type="entry name" value="MMP_TTHA0227_like_1"/>
    <property type="match status" value="1"/>
</dbReference>
<proteinExistence type="predicted"/>